<protein>
    <recommendedName>
        <fullName evidence="4">C3H1-type domain-containing protein</fullName>
    </recommendedName>
</protein>
<organism evidence="2 3">
    <name type="scientific">Mesorhabditis spiculigera</name>
    <dbReference type="NCBI Taxonomy" id="96644"/>
    <lineage>
        <taxon>Eukaryota</taxon>
        <taxon>Metazoa</taxon>
        <taxon>Ecdysozoa</taxon>
        <taxon>Nematoda</taxon>
        <taxon>Chromadorea</taxon>
        <taxon>Rhabditida</taxon>
        <taxon>Rhabditina</taxon>
        <taxon>Rhabditomorpha</taxon>
        <taxon>Rhabditoidea</taxon>
        <taxon>Rhabditidae</taxon>
        <taxon>Mesorhabditinae</taxon>
        <taxon>Mesorhabditis</taxon>
    </lineage>
</organism>
<dbReference type="AlphaFoldDB" id="A0AA36DEI7"/>
<feature type="region of interest" description="Disordered" evidence="1">
    <location>
        <begin position="238"/>
        <end position="262"/>
    </location>
</feature>
<feature type="compositionally biased region" description="Gly residues" evidence="1">
    <location>
        <begin position="543"/>
        <end position="553"/>
    </location>
</feature>
<keyword evidence="3" id="KW-1185">Reference proteome</keyword>
<evidence type="ECO:0008006" key="4">
    <source>
        <dbReference type="Google" id="ProtNLM"/>
    </source>
</evidence>
<feature type="compositionally biased region" description="Gly residues" evidence="1">
    <location>
        <begin position="478"/>
        <end position="504"/>
    </location>
</feature>
<feature type="compositionally biased region" description="Gly residues" evidence="1">
    <location>
        <begin position="589"/>
        <end position="639"/>
    </location>
</feature>
<feature type="region of interest" description="Disordered" evidence="1">
    <location>
        <begin position="317"/>
        <end position="399"/>
    </location>
</feature>
<comment type="caution">
    <text evidence="2">The sequence shown here is derived from an EMBL/GenBank/DDBJ whole genome shotgun (WGS) entry which is preliminary data.</text>
</comment>
<reference evidence="2" key="1">
    <citation type="submission" date="2023-06" db="EMBL/GenBank/DDBJ databases">
        <authorList>
            <person name="Delattre M."/>
        </authorList>
    </citation>
    <scope>NUCLEOTIDE SEQUENCE</scope>
    <source>
        <strain evidence="2">AF72</strain>
    </source>
</reference>
<feature type="region of interest" description="Disordered" evidence="1">
    <location>
        <begin position="412"/>
        <end position="553"/>
    </location>
</feature>
<feature type="region of interest" description="Disordered" evidence="1">
    <location>
        <begin position="580"/>
        <end position="641"/>
    </location>
</feature>
<sequence>MPSGGLEMTRSSYAFWNYTSCPIVARYIPNVAQRIGIDPSLSVFLDVRCNDPDVLTNFEEQKQTVIQHSTEGVIVKRMCVEMEKLLGAPAPGTIVLIAEYDSYESTLVALQRDGWRCVAISPGKWQGQGLSEPRVRVDDLMYGDEPPFIITLHSRSFLVQMPGMSTADAMALLSPLQYLVHYNDITNEAVVVIKGHDTEHIRKSLEELIGRVCGAAGVQPADVLPLPPHSFPPRIATGPSSTAAVVAKSPPPPNGSTTPAATPAATTHHVFVAIPPQHLGHLSLVGAAEDPQDPPQYGPQQSPHSVPAALFIHDAADEEEDNTQSDTDNSKLADPRDARPTHQQHHHRVGGGAGGRAAKPTRASSMRTDPYSKLMGSDNLASEREDKPPGPVGAHQMGDPFAIGASELRERERREAMGGGATSALGADPASDAGDIDYEMGGPVLPINPPRTGPGNGGNPFGDNPWKRAEERYKKRNGPGGGGGLGGGGGPWQHQNGGGGGGGHPYPQGPYHPHQQQPHHNGPHMPHHPQQQQHQQQQQMMMMGGGGGGGPPKGMRGGHMGGFRDQLHHHLDDDHMDVGGGGGDRRYGGGHGGPGGGRDYGGGAHNGAGGGFNMFNGGGKQQNGGGGGGPGAGAGGMHPGMGFRKPAPQCVFWENRRHRQETGCTLWHPRESCRFFPGCAHQAQDCGFAHPFCGPVCVCLPGERNPQMNHWTEHLQKSFGTLPHE</sequence>
<proteinExistence type="predicted"/>
<dbReference type="Proteomes" id="UP001177023">
    <property type="component" value="Unassembled WGS sequence"/>
</dbReference>
<evidence type="ECO:0000313" key="3">
    <source>
        <dbReference type="Proteomes" id="UP001177023"/>
    </source>
</evidence>
<feature type="compositionally biased region" description="Low complexity" evidence="1">
    <location>
        <begin position="528"/>
        <end position="542"/>
    </location>
</feature>
<gene>
    <name evidence="2" type="ORF">MSPICULIGERA_LOCUS24126</name>
</gene>
<feature type="compositionally biased region" description="Basic and acidic residues" evidence="1">
    <location>
        <begin position="328"/>
        <end position="340"/>
    </location>
</feature>
<accession>A0AA36DEI7</accession>
<evidence type="ECO:0000256" key="1">
    <source>
        <dbReference type="SAM" id="MobiDB-lite"/>
    </source>
</evidence>
<name>A0AA36DEI7_9BILA</name>
<feature type="compositionally biased region" description="Low complexity" evidence="1">
    <location>
        <begin position="505"/>
        <end position="520"/>
    </location>
</feature>
<feature type="non-terminal residue" evidence="2">
    <location>
        <position position="1"/>
    </location>
</feature>
<dbReference type="EMBL" id="CATQJA010002707">
    <property type="protein sequence ID" value="CAJ0586118.1"/>
    <property type="molecule type" value="Genomic_DNA"/>
</dbReference>
<evidence type="ECO:0000313" key="2">
    <source>
        <dbReference type="EMBL" id="CAJ0586118.1"/>
    </source>
</evidence>